<sequence>MKNRKMFLAVMGLCLTLAPVTAQTVYDAAKIADKDLNGTARFVGMGGAMSALGGDISTIGTNPAGIGIYRSHDVMTSFSLSSFGTDANYAGNATSTSKMKGSYDNLGFVLSTKIGNKTTLRYVNFGFNYHKSNSFYGNMEMGGQLGNGLSQSYYMAQQAAGIKSWGSSPYTDANIGWLSVLGYDGWMITDVTTQPTNTPYVDEDGNQISDVNGNLLYRTPGTFYGLYDGGNATYRSQQRGGIEQYDFNVSFNIKDRLYLGVTLGAYSVDYSKYTVYGESYTNNEYYSLTSDNQIVGAGFDVKLGAIIRPFEYSPLRVGLAIHTPTFYSLDYKTRAYVESSLYDPVTGKNEAASVATENIVNGDMIREFRLQTPWLYNVSLGYTLGSSLALGAEYEYQDYSSMKFRDPQGFSDSFEYENSTTAMLKGVHTFRAGLEYKVIPQFAIRAGYNYRSALFNKDAFKDLPYNSIQTDTDFSNTQALNNYTVGIGYRGSMFYADLAYKFTSCKSEFYPFVNMNQSGNTLEIASPEVTKVTDRRSQVLLTLGVRF</sequence>
<dbReference type="RefSeq" id="WP_022019723.1">
    <property type="nucleotide sequence ID" value="NZ_CALUIP010000032.1"/>
</dbReference>
<accession>A0A921I0E1</accession>
<name>A0A921I0E1_9BACT</name>
<evidence type="ECO:0000313" key="2">
    <source>
        <dbReference type="EMBL" id="HJF93052.1"/>
    </source>
</evidence>
<organism evidence="2 3">
    <name type="scientific">Mediterranea massiliensis</name>
    <dbReference type="NCBI Taxonomy" id="1841865"/>
    <lineage>
        <taxon>Bacteria</taxon>
        <taxon>Pseudomonadati</taxon>
        <taxon>Bacteroidota</taxon>
        <taxon>Bacteroidia</taxon>
        <taxon>Bacteroidales</taxon>
        <taxon>Bacteroidaceae</taxon>
        <taxon>Mediterranea</taxon>
    </lineage>
</organism>
<feature type="signal peptide" evidence="1">
    <location>
        <begin position="1"/>
        <end position="22"/>
    </location>
</feature>
<evidence type="ECO:0000256" key="1">
    <source>
        <dbReference type="SAM" id="SignalP"/>
    </source>
</evidence>
<feature type="chain" id="PRO_5037502518" evidence="1">
    <location>
        <begin position="23"/>
        <end position="547"/>
    </location>
</feature>
<proteinExistence type="predicted"/>
<dbReference type="Gene3D" id="2.40.160.60">
    <property type="entry name" value="Outer membrane protein transport protein (OMPP1/FadL/TodX)"/>
    <property type="match status" value="1"/>
</dbReference>
<dbReference type="AlphaFoldDB" id="A0A921I0E1"/>
<keyword evidence="1" id="KW-0732">Signal</keyword>
<reference evidence="2" key="1">
    <citation type="journal article" date="2021" name="PeerJ">
        <title>Extensive microbial diversity within the chicken gut microbiome revealed by metagenomics and culture.</title>
        <authorList>
            <person name="Gilroy R."/>
            <person name="Ravi A."/>
            <person name="Getino M."/>
            <person name="Pursley I."/>
            <person name="Horton D.L."/>
            <person name="Alikhan N.F."/>
            <person name="Baker D."/>
            <person name="Gharbi K."/>
            <person name="Hall N."/>
            <person name="Watson M."/>
            <person name="Adriaenssens E.M."/>
            <person name="Foster-Nyarko E."/>
            <person name="Jarju S."/>
            <person name="Secka A."/>
            <person name="Antonio M."/>
            <person name="Oren A."/>
            <person name="Chaudhuri R.R."/>
            <person name="La Ragione R."/>
            <person name="Hildebrand F."/>
            <person name="Pallen M.J."/>
        </authorList>
    </citation>
    <scope>NUCLEOTIDE SEQUENCE</scope>
    <source>
        <strain evidence="2">CHK55-1828</strain>
    </source>
</reference>
<dbReference type="Proteomes" id="UP000717835">
    <property type="component" value="Unassembled WGS sequence"/>
</dbReference>
<evidence type="ECO:0000313" key="3">
    <source>
        <dbReference type="Proteomes" id="UP000717835"/>
    </source>
</evidence>
<comment type="caution">
    <text evidence="2">The sequence shown here is derived from an EMBL/GenBank/DDBJ whole genome shotgun (WGS) entry which is preliminary data.</text>
</comment>
<protein>
    <submittedName>
        <fullName evidence="2">TonB-dependent receptor</fullName>
    </submittedName>
</protein>
<gene>
    <name evidence="2" type="ORF">K8W02_11830</name>
</gene>
<keyword evidence="2" id="KW-0675">Receptor</keyword>
<dbReference type="EMBL" id="DYVX01000094">
    <property type="protein sequence ID" value="HJF93052.1"/>
    <property type="molecule type" value="Genomic_DNA"/>
</dbReference>
<dbReference type="SUPFAM" id="SSF56935">
    <property type="entry name" value="Porins"/>
    <property type="match status" value="1"/>
</dbReference>
<reference evidence="2" key="2">
    <citation type="submission" date="2021-09" db="EMBL/GenBank/DDBJ databases">
        <authorList>
            <person name="Gilroy R."/>
        </authorList>
    </citation>
    <scope>NUCLEOTIDE SEQUENCE</scope>
    <source>
        <strain evidence="2">CHK55-1828</strain>
    </source>
</reference>